<dbReference type="EMBL" id="UZAU01000330">
    <property type="status" value="NOT_ANNOTATED_CDS"/>
    <property type="molecule type" value="Genomic_DNA"/>
</dbReference>
<accession>A0A803P6E0</accession>
<dbReference type="Proteomes" id="UP000596661">
    <property type="component" value="Chromosome 3"/>
</dbReference>
<proteinExistence type="predicted"/>
<feature type="transmembrane region" description="Helical" evidence="1">
    <location>
        <begin position="61"/>
        <end position="85"/>
    </location>
</feature>
<keyword evidence="1" id="KW-0812">Transmembrane</keyword>
<evidence type="ECO:0000313" key="2">
    <source>
        <dbReference type="EnsemblPlants" id="cds.evm.model.03.1715"/>
    </source>
</evidence>
<keyword evidence="1" id="KW-1133">Transmembrane helix</keyword>
<name>A0A803P6E0_CANSA</name>
<dbReference type="Gramene" id="evm.model.03.1715">
    <property type="protein sequence ID" value="cds.evm.model.03.1715"/>
    <property type="gene ID" value="evm.TU.03.1715"/>
</dbReference>
<organism evidence="2 3">
    <name type="scientific">Cannabis sativa</name>
    <name type="common">Hemp</name>
    <name type="synonym">Marijuana</name>
    <dbReference type="NCBI Taxonomy" id="3483"/>
    <lineage>
        <taxon>Eukaryota</taxon>
        <taxon>Viridiplantae</taxon>
        <taxon>Streptophyta</taxon>
        <taxon>Embryophyta</taxon>
        <taxon>Tracheophyta</taxon>
        <taxon>Spermatophyta</taxon>
        <taxon>Magnoliopsida</taxon>
        <taxon>eudicotyledons</taxon>
        <taxon>Gunneridae</taxon>
        <taxon>Pentapetalae</taxon>
        <taxon>rosids</taxon>
        <taxon>fabids</taxon>
        <taxon>Rosales</taxon>
        <taxon>Cannabaceae</taxon>
        <taxon>Cannabis</taxon>
    </lineage>
</organism>
<reference evidence="2" key="1">
    <citation type="submission" date="2018-11" db="EMBL/GenBank/DDBJ databases">
        <authorList>
            <person name="Grassa J C."/>
        </authorList>
    </citation>
    <scope>NUCLEOTIDE SEQUENCE [LARGE SCALE GENOMIC DNA]</scope>
</reference>
<keyword evidence="3" id="KW-1185">Reference proteome</keyword>
<dbReference type="AlphaFoldDB" id="A0A803P6E0"/>
<dbReference type="EnsemblPlants" id="evm.model.03.1715">
    <property type="protein sequence ID" value="cds.evm.model.03.1715"/>
    <property type="gene ID" value="evm.TU.03.1715"/>
</dbReference>
<sequence length="91" mass="10076">MRPTSNSIPTDVDELIDANEHNDDPIELPRITELVDALENNFHIMVEISLIRDDSEAPTGFLILIACSIGACSVEGAFFIFLLSLSYSEYS</sequence>
<evidence type="ECO:0000256" key="1">
    <source>
        <dbReference type="SAM" id="Phobius"/>
    </source>
</evidence>
<reference evidence="2" key="2">
    <citation type="submission" date="2021-03" db="UniProtKB">
        <authorList>
            <consortium name="EnsemblPlants"/>
        </authorList>
    </citation>
    <scope>IDENTIFICATION</scope>
</reference>
<evidence type="ECO:0000313" key="3">
    <source>
        <dbReference type="Proteomes" id="UP000596661"/>
    </source>
</evidence>
<protein>
    <submittedName>
        <fullName evidence="2">Uncharacterized protein</fullName>
    </submittedName>
</protein>
<keyword evidence="1" id="KW-0472">Membrane</keyword>